<dbReference type="PROSITE" id="PS01162">
    <property type="entry name" value="QOR_ZETA_CRYSTAL"/>
    <property type="match status" value="1"/>
</dbReference>
<accession>A0ABX6ZD06</accession>
<evidence type="ECO:0000256" key="2">
    <source>
        <dbReference type="ARBA" id="ARBA00023002"/>
    </source>
</evidence>
<proteinExistence type="predicted"/>
<keyword evidence="5" id="KW-1185">Reference proteome</keyword>
<evidence type="ECO:0000256" key="1">
    <source>
        <dbReference type="ARBA" id="ARBA00022857"/>
    </source>
</evidence>
<keyword evidence="1" id="KW-0521">NADP</keyword>
<dbReference type="Gene3D" id="3.90.180.10">
    <property type="entry name" value="Medium-chain alcohol dehydrogenases, catalytic domain"/>
    <property type="match status" value="1"/>
</dbReference>
<sequence>MKAIVVTSFGGPEVMKYTDVEMPAISDNQVLIRVVATSVNFADIKSRYGKKGNKALPFIPGIDVAGIVEHVGSQVKNIHSGQRVIAFPQNGSYAEYVVANENLTFVLPDEVDFQAAAACPIVSFTSYNLLANVARLQKDETVLIHAAAGGIGTTAIQLAKLLGAKKVIGTVGNEAKRKIALDAGADYVICHQDEDFVERINQLTNGEGVNIVLDSISGTVSERSLECLAYYGRLVHFGNASGEVGSFQTKDLHASCRSILGFSFGTTRKKRPELLQETANQVFRYLRDGSLQIKATKSFPLQDAGKAHEWVESRQSTGKVILHVQTAPLNEYMK</sequence>
<evidence type="ECO:0000313" key="5">
    <source>
        <dbReference type="Proteomes" id="UP000596196"/>
    </source>
</evidence>
<evidence type="ECO:0000259" key="3">
    <source>
        <dbReference type="SMART" id="SM00829"/>
    </source>
</evidence>
<feature type="domain" description="Enoyl reductase (ER)" evidence="3">
    <location>
        <begin position="10"/>
        <end position="322"/>
    </location>
</feature>
<dbReference type="InterPro" id="IPR013149">
    <property type="entry name" value="ADH-like_C"/>
</dbReference>
<gene>
    <name evidence="4" type="ORF">I6G81_10815</name>
</gene>
<dbReference type="Gene3D" id="3.40.50.720">
    <property type="entry name" value="NAD(P)-binding Rossmann-like Domain"/>
    <property type="match status" value="1"/>
</dbReference>
<dbReference type="PANTHER" id="PTHR48106">
    <property type="entry name" value="QUINONE OXIDOREDUCTASE PIG3-RELATED"/>
    <property type="match status" value="1"/>
</dbReference>
<dbReference type="PANTHER" id="PTHR48106:SF13">
    <property type="entry name" value="QUINONE OXIDOREDUCTASE-RELATED"/>
    <property type="match status" value="1"/>
</dbReference>
<dbReference type="Pfam" id="PF08240">
    <property type="entry name" value="ADH_N"/>
    <property type="match status" value="1"/>
</dbReference>
<protein>
    <submittedName>
        <fullName evidence="4">Quinone oxidoreductase</fullName>
    </submittedName>
</protein>
<dbReference type="InterPro" id="IPR013154">
    <property type="entry name" value="ADH-like_N"/>
</dbReference>
<keyword evidence="2" id="KW-0560">Oxidoreductase</keyword>
<dbReference type="InterPro" id="IPR011032">
    <property type="entry name" value="GroES-like_sf"/>
</dbReference>
<dbReference type="Proteomes" id="UP000596196">
    <property type="component" value="Chromosome"/>
</dbReference>
<reference evidence="4 5" key="1">
    <citation type="submission" date="2020-12" db="EMBL/GenBank/DDBJ databases">
        <title>FDA dAtabase for Regulatory Grade micrObial Sequences (FDA-ARGOS): Supporting development and validation of Infectious Disease Dx tests.</title>
        <authorList>
            <person name="Nelson B."/>
            <person name="Plummer A."/>
            <person name="Tallon L."/>
            <person name="Sadzewicz L."/>
            <person name="Zhao X."/>
            <person name="Boylan J."/>
            <person name="Ott S."/>
            <person name="Bowen H."/>
            <person name="Vavikolanu K."/>
            <person name="Mehta A."/>
            <person name="Aluvathingal J."/>
            <person name="Nadendla S."/>
            <person name="Myers T."/>
            <person name="Yan Y."/>
            <person name="Sichtig H."/>
        </authorList>
    </citation>
    <scope>NUCLEOTIDE SEQUENCE [LARGE SCALE GENOMIC DNA]</scope>
    <source>
        <strain evidence="4 5">FDAARGOS_924</strain>
    </source>
</reference>
<dbReference type="SUPFAM" id="SSF50129">
    <property type="entry name" value="GroES-like"/>
    <property type="match status" value="1"/>
</dbReference>
<dbReference type="InterPro" id="IPR047618">
    <property type="entry name" value="QOR-like"/>
</dbReference>
<dbReference type="InterPro" id="IPR020843">
    <property type="entry name" value="ER"/>
</dbReference>
<dbReference type="EMBL" id="CP065877">
    <property type="protein sequence ID" value="QQA17908.1"/>
    <property type="molecule type" value="Genomic_DNA"/>
</dbReference>
<dbReference type="Pfam" id="PF00107">
    <property type="entry name" value="ADH_zinc_N"/>
    <property type="match status" value="1"/>
</dbReference>
<dbReference type="InterPro" id="IPR036291">
    <property type="entry name" value="NAD(P)-bd_dom_sf"/>
</dbReference>
<dbReference type="SUPFAM" id="SSF51735">
    <property type="entry name" value="NAD(P)-binding Rossmann-fold domains"/>
    <property type="match status" value="1"/>
</dbReference>
<organism evidence="4 5">
    <name type="scientific">Bacillus mycoides</name>
    <dbReference type="NCBI Taxonomy" id="1405"/>
    <lineage>
        <taxon>Bacteria</taxon>
        <taxon>Bacillati</taxon>
        <taxon>Bacillota</taxon>
        <taxon>Bacilli</taxon>
        <taxon>Bacillales</taxon>
        <taxon>Bacillaceae</taxon>
        <taxon>Bacillus</taxon>
        <taxon>Bacillus cereus group</taxon>
    </lineage>
</organism>
<evidence type="ECO:0000313" key="4">
    <source>
        <dbReference type="EMBL" id="QQA17908.1"/>
    </source>
</evidence>
<dbReference type="SMART" id="SM00829">
    <property type="entry name" value="PKS_ER"/>
    <property type="match status" value="1"/>
</dbReference>
<name>A0ABX6ZD06_BACMY</name>
<dbReference type="RefSeq" id="WP_033733903.1">
    <property type="nucleotide sequence ID" value="NZ_CP009692.1"/>
</dbReference>
<dbReference type="InterPro" id="IPR002364">
    <property type="entry name" value="Quin_OxRdtase/zeta-crystal_CS"/>
</dbReference>
<dbReference type="CDD" id="cd05286">
    <property type="entry name" value="QOR2"/>
    <property type="match status" value="1"/>
</dbReference>